<evidence type="ECO:0000313" key="2">
    <source>
        <dbReference type="EMBL" id="MFC4987884.1"/>
    </source>
</evidence>
<dbReference type="PROSITE" id="PS00909">
    <property type="entry name" value="MR_MLE_2"/>
    <property type="match status" value="1"/>
</dbReference>
<dbReference type="SFLD" id="SFLDS00001">
    <property type="entry name" value="Enolase"/>
    <property type="match status" value="1"/>
</dbReference>
<dbReference type="RefSeq" id="WP_263623778.1">
    <property type="nucleotide sequence ID" value="NZ_JAIVEF010000031.1"/>
</dbReference>
<dbReference type="Pfam" id="PF13378">
    <property type="entry name" value="MR_MLE_C"/>
    <property type="match status" value="1"/>
</dbReference>
<dbReference type="Gene3D" id="3.30.390.10">
    <property type="entry name" value="Enolase-like, N-terminal domain"/>
    <property type="match status" value="1"/>
</dbReference>
<dbReference type="InterPro" id="IPR018110">
    <property type="entry name" value="Mandel_Rmase/mucon_lact_enz_CS"/>
</dbReference>
<dbReference type="Gene3D" id="3.20.20.120">
    <property type="entry name" value="Enolase-like C-terminal domain"/>
    <property type="match status" value="1"/>
</dbReference>
<dbReference type="AlphaFoldDB" id="A0ABD5QE44"/>
<accession>A0ABD5QE44</accession>
<dbReference type="InterPro" id="IPR029017">
    <property type="entry name" value="Enolase-like_N"/>
</dbReference>
<protein>
    <submittedName>
        <fullName evidence="2">Mandelate racemase/muconate lactonizing enzyme family protein</fullName>
    </submittedName>
</protein>
<dbReference type="InterPro" id="IPR029065">
    <property type="entry name" value="Enolase_C-like"/>
</dbReference>
<dbReference type="InterPro" id="IPR034593">
    <property type="entry name" value="DgoD-like"/>
</dbReference>
<feature type="domain" description="Mandelate racemase/muconate lactonizing enzyme C-terminal" evidence="1">
    <location>
        <begin position="148"/>
        <end position="244"/>
    </location>
</feature>
<gene>
    <name evidence="2" type="ORF">ACFPFO_08990</name>
</gene>
<dbReference type="SMART" id="SM00922">
    <property type="entry name" value="MR_MLE"/>
    <property type="match status" value="1"/>
</dbReference>
<evidence type="ECO:0000313" key="3">
    <source>
        <dbReference type="Proteomes" id="UP001595925"/>
    </source>
</evidence>
<reference evidence="2 3" key="1">
    <citation type="journal article" date="2019" name="Int. J. Syst. Evol. Microbiol.">
        <title>The Global Catalogue of Microorganisms (GCM) 10K type strain sequencing project: providing services to taxonomists for standard genome sequencing and annotation.</title>
        <authorList>
            <consortium name="The Broad Institute Genomics Platform"/>
            <consortium name="The Broad Institute Genome Sequencing Center for Infectious Disease"/>
            <person name="Wu L."/>
            <person name="Ma J."/>
        </authorList>
    </citation>
    <scope>NUCLEOTIDE SEQUENCE [LARGE SCALE GENOMIC DNA]</scope>
    <source>
        <strain evidence="2 3">CGMCC 1.15824</strain>
    </source>
</reference>
<dbReference type="Proteomes" id="UP001595925">
    <property type="component" value="Unassembled WGS sequence"/>
</dbReference>
<comment type="caution">
    <text evidence="2">The sequence shown here is derived from an EMBL/GenBank/DDBJ whole genome shotgun (WGS) entry which is preliminary data.</text>
</comment>
<proteinExistence type="predicted"/>
<dbReference type="InterPro" id="IPR013341">
    <property type="entry name" value="Mandelate_racemase_N_dom"/>
</dbReference>
<dbReference type="PANTHER" id="PTHR48080">
    <property type="entry name" value="D-GALACTONATE DEHYDRATASE-RELATED"/>
    <property type="match status" value="1"/>
</dbReference>
<keyword evidence="3" id="KW-1185">Reference proteome</keyword>
<dbReference type="InterPro" id="IPR013342">
    <property type="entry name" value="Mandelate_racemase_C"/>
</dbReference>
<dbReference type="InterPro" id="IPR036849">
    <property type="entry name" value="Enolase-like_C_sf"/>
</dbReference>
<sequence length="382" mass="41521">MEVQSIRAIPLEHSLSPGSAFGGTRGVTETRTATLIKLVSDDGTVGWGEAFAPPRTVAQLIDEEFAEAVIGLTPWDAESLADDVYTGTIGGYHFGRGPFVQSALTGIEVALWDLRGKLLGKPIHELLGGRSRSSVTPYASTMYITEWDQDPASPMQEAVEEEFTAAKIKIGRSVEDDRERVRIAREILGDDAPLMVDYNGNYTVSGALESIRAISEFDITWVEEPLPPEDTEGYRELGQKIDVPLAAGEAHFGRFEFTDLIRSGAIDVVQPNLGRCGGFAQAEYIAQVATTNNVKVRPHVWNSAVGVAAALQFTATVPDYPQRADLANEATLFEFDRSENPLRDELLTDSLDPSDGTLSVPTEPGLGIEIDESAVERFAVDY</sequence>
<evidence type="ECO:0000259" key="1">
    <source>
        <dbReference type="SMART" id="SM00922"/>
    </source>
</evidence>
<dbReference type="Pfam" id="PF02746">
    <property type="entry name" value="MR_MLE_N"/>
    <property type="match status" value="1"/>
</dbReference>
<dbReference type="EMBL" id="JBHSJG010000034">
    <property type="protein sequence ID" value="MFC4987884.1"/>
    <property type="molecule type" value="Genomic_DNA"/>
</dbReference>
<organism evidence="2 3">
    <name type="scientific">Saliphagus infecundisoli</name>
    <dbReference type="NCBI Taxonomy" id="1849069"/>
    <lineage>
        <taxon>Archaea</taxon>
        <taxon>Methanobacteriati</taxon>
        <taxon>Methanobacteriota</taxon>
        <taxon>Stenosarchaea group</taxon>
        <taxon>Halobacteria</taxon>
        <taxon>Halobacteriales</taxon>
        <taxon>Natrialbaceae</taxon>
        <taxon>Saliphagus</taxon>
    </lineage>
</organism>
<dbReference type="SUPFAM" id="SSF54826">
    <property type="entry name" value="Enolase N-terminal domain-like"/>
    <property type="match status" value="1"/>
</dbReference>
<dbReference type="SUPFAM" id="SSF51604">
    <property type="entry name" value="Enolase C-terminal domain-like"/>
    <property type="match status" value="1"/>
</dbReference>
<name>A0ABD5QE44_9EURY</name>
<dbReference type="CDD" id="cd03316">
    <property type="entry name" value="MR_like"/>
    <property type="match status" value="1"/>
</dbReference>